<dbReference type="PANTHER" id="PTHR43223:SF1">
    <property type="entry name" value="ALKYL_ARYL-SULFATASE BDS1"/>
    <property type="match status" value="1"/>
</dbReference>
<protein>
    <submittedName>
        <fullName evidence="3">Alkyl sulfatase</fullName>
    </submittedName>
</protein>
<dbReference type="Pfam" id="PF00753">
    <property type="entry name" value="Lactamase_B"/>
    <property type="match status" value="1"/>
</dbReference>
<gene>
    <name evidence="3" type="ORF">SHALO_0994</name>
</gene>
<feature type="chain" id="PRO_5009099408" evidence="1">
    <location>
        <begin position="19"/>
        <end position="448"/>
    </location>
</feature>
<dbReference type="Proteomes" id="UP000094609">
    <property type="component" value="Chromosome"/>
</dbReference>
<dbReference type="InterPro" id="IPR036866">
    <property type="entry name" value="RibonucZ/Hydroxyglut_hydro"/>
</dbReference>
<dbReference type="InterPro" id="IPR029228">
    <property type="entry name" value="Alkyl_sulf_dimr"/>
</dbReference>
<feature type="signal peptide" evidence="1">
    <location>
        <begin position="1"/>
        <end position="18"/>
    </location>
</feature>
<evidence type="ECO:0000313" key="3">
    <source>
        <dbReference type="EMBL" id="AOO64775.1"/>
    </source>
</evidence>
<dbReference type="GO" id="GO:0046983">
    <property type="term" value="F:protein dimerization activity"/>
    <property type="evidence" value="ECO:0007669"/>
    <property type="project" value="InterPro"/>
</dbReference>
<dbReference type="PANTHER" id="PTHR43223">
    <property type="entry name" value="ALKYL/ARYL-SULFATASE"/>
    <property type="match status" value="1"/>
</dbReference>
<sequence length="448" mass="49905">MKYALLCTLAIMASSLFAASEPIKNTVDEQSLKAFSSTAYPKQVTEIIPNKVYHVMGYAHSNASFIIGDTSVILIDTLDSESRAMTLKKIIAEHTNKPVKTIIYTHGHPDHRGGAGVFMDTAPEIIAAAPLKPVLGKMNALKEVFDLRSIRQHGYQLSDEEALSQGIGIREGITTKQGDKQVFVAPTTVLTERKVVREIDGVTFELSGVLGETDDHLLIWLPTYKVLFSGDNYYGCWPNISPIRGGQYRDISAWIDTLEKMLSYNAKYVLPGHTRPLMGESNVKEVLTNYHDAIEFVFNETLKSINQGLSIDQVAEVVKLPEKWAKLPYLGEYYGTVEWTVRGIFTGYMGWFDENPTKLHPLPAKEHAKKTLALMGGKKAVIVAIQDALKKRDAQWAIELADIILAIESNHKAVKQYKAQGLIILAQKETSANGRHYYFAYAKELLAD</sequence>
<evidence type="ECO:0000313" key="4">
    <source>
        <dbReference type="Proteomes" id="UP000094609"/>
    </source>
</evidence>
<dbReference type="InterPro" id="IPR001279">
    <property type="entry name" value="Metallo-B-lactamas"/>
</dbReference>
<dbReference type="SMART" id="SM00849">
    <property type="entry name" value="Lactamase_B"/>
    <property type="match status" value="1"/>
</dbReference>
<dbReference type="KEGG" id="shal:SHALO_0994"/>
<dbReference type="Gene3D" id="1.25.40.880">
    <property type="entry name" value="Alkyl sulfatase, dimerisation domain"/>
    <property type="match status" value="1"/>
</dbReference>
<reference evidence="4" key="1">
    <citation type="submission" date="2016-08" db="EMBL/GenBank/DDBJ databases">
        <title>Complete genome sequence of the organohalide-respiring Epsilonproteobacterium Sulfurospirillum halorespirans.</title>
        <authorList>
            <person name="Goris T."/>
            <person name="Zimmermann J."/>
            <person name="Schenz B."/>
            <person name="Lemos M."/>
            <person name="Hackermueller J."/>
            <person name="Diekert G."/>
        </authorList>
    </citation>
    <scope>NUCLEOTIDE SEQUENCE [LARGE SCALE GENOMIC DNA]</scope>
    <source>
        <strain>DSM 13726</strain>
        <strain evidence="4">PCE-M2</strain>
    </source>
</reference>
<dbReference type="InterPro" id="IPR044097">
    <property type="entry name" value="Bds1/SdsA1_MBL-fold"/>
</dbReference>
<feature type="domain" description="Metallo-beta-lactamase" evidence="2">
    <location>
        <begin position="60"/>
        <end position="273"/>
    </location>
</feature>
<proteinExistence type="predicted"/>
<name>A0A1D7TIC6_9BACT</name>
<dbReference type="STRING" id="1193502.SHALO_0994"/>
<dbReference type="EMBL" id="CP017111">
    <property type="protein sequence ID" value="AOO64775.1"/>
    <property type="molecule type" value="Genomic_DNA"/>
</dbReference>
<dbReference type="RefSeq" id="WP_202968812.1">
    <property type="nucleotide sequence ID" value="NZ_CP017111.1"/>
</dbReference>
<dbReference type="GO" id="GO:0018909">
    <property type="term" value="P:dodecyl sulfate metabolic process"/>
    <property type="evidence" value="ECO:0007669"/>
    <property type="project" value="InterPro"/>
</dbReference>
<dbReference type="Pfam" id="PF14863">
    <property type="entry name" value="Alkyl_sulf_dimr"/>
    <property type="match status" value="1"/>
</dbReference>
<dbReference type="InterPro" id="IPR052195">
    <property type="entry name" value="Bact_Alkyl/Aryl-Sulfatase"/>
</dbReference>
<dbReference type="CDD" id="cd07710">
    <property type="entry name" value="arylsulfatase_Sdsa1-like_MBL-fold"/>
    <property type="match status" value="1"/>
</dbReference>
<organism evidence="3 4">
    <name type="scientific">Sulfurospirillum halorespirans DSM 13726</name>
    <dbReference type="NCBI Taxonomy" id="1193502"/>
    <lineage>
        <taxon>Bacteria</taxon>
        <taxon>Pseudomonadati</taxon>
        <taxon>Campylobacterota</taxon>
        <taxon>Epsilonproteobacteria</taxon>
        <taxon>Campylobacterales</taxon>
        <taxon>Sulfurospirillaceae</taxon>
        <taxon>Sulfurospirillum</taxon>
    </lineage>
</organism>
<evidence type="ECO:0000256" key="1">
    <source>
        <dbReference type="SAM" id="SignalP"/>
    </source>
</evidence>
<keyword evidence="1" id="KW-0732">Signal</keyword>
<dbReference type="GO" id="GO:0018741">
    <property type="term" value="F:linear primary-alkylsulfatase activity"/>
    <property type="evidence" value="ECO:0007669"/>
    <property type="project" value="InterPro"/>
</dbReference>
<accession>A0A1D7TIC6</accession>
<dbReference type="AlphaFoldDB" id="A0A1D7TIC6"/>
<evidence type="ECO:0000259" key="2">
    <source>
        <dbReference type="SMART" id="SM00849"/>
    </source>
</evidence>
<dbReference type="Gene3D" id="3.60.15.30">
    <property type="entry name" value="Metallo-beta-lactamase domain"/>
    <property type="match status" value="1"/>
</dbReference>
<dbReference type="SUPFAM" id="SSF56281">
    <property type="entry name" value="Metallo-hydrolase/oxidoreductase"/>
    <property type="match status" value="1"/>
</dbReference>
<keyword evidence="4" id="KW-1185">Reference proteome</keyword>
<dbReference type="InterPro" id="IPR038536">
    <property type="entry name" value="Alkyl/aryl-sulf_dimr_sf"/>
</dbReference>
<dbReference type="PATRIC" id="fig|1193502.14.peg.1003"/>